<sequence length="138" mass="14157">MVGKGRLQAAASRRLPAASNRLRSAEQSQLVPLGSAPASAGSLLREAPSGIRSSEGRSGAVLNGLRGGGATGDTTAPVSFSASTSSCPISLPSSSSASLVGTWQSADGTATSYCYYLDPFVGLYNTYYVPFLFLPFIN</sequence>
<evidence type="ECO:0000256" key="1">
    <source>
        <dbReference type="SAM" id="MobiDB-lite"/>
    </source>
</evidence>
<evidence type="ECO:0000313" key="2">
    <source>
        <dbReference type="EnsemblPlants" id="KQL24058"/>
    </source>
</evidence>
<name>K3ZXY5_SETIT</name>
<dbReference type="EMBL" id="AGNK02001006">
    <property type="status" value="NOT_ANNOTATED_CDS"/>
    <property type="molecule type" value="Genomic_DNA"/>
</dbReference>
<dbReference type="EnsemblPlants" id="KQL24058">
    <property type="protein sequence ID" value="KQL24058"/>
    <property type="gene ID" value="SETIT_031467mg"/>
</dbReference>
<feature type="compositionally biased region" description="Low complexity" evidence="1">
    <location>
        <begin position="81"/>
        <end position="96"/>
    </location>
</feature>
<dbReference type="Proteomes" id="UP000004995">
    <property type="component" value="Unassembled WGS sequence"/>
</dbReference>
<organism evidence="2 3">
    <name type="scientific">Setaria italica</name>
    <name type="common">Foxtail millet</name>
    <name type="synonym">Panicum italicum</name>
    <dbReference type="NCBI Taxonomy" id="4555"/>
    <lineage>
        <taxon>Eukaryota</taxon>
        <taxon>Viridiplantae</taxon>
        <taxon>Streptophyta</taxon>
        <taxon>Embryophyta</taxon>
        <taxon>Tracheophyta</taxon>
        <taxon>Spermatophyta</taxon>
        <taxon>Magnoliopsida</taxon>
        <taxon>Liliopsida</taxon>
        <taxon>Poales</taxon>
        <taxon>Poaceae</taxon>
        <taxon>PACMAD clade</taxon>
        <taxon>Panicoideae</taxon>
        <taxon>Panicodae</taxon>
        <taxon>Paniceae</taxon>
        <taxon>Cenchrinae</taxon>
        <taxon>Setaria</taxon>
    </lineage>
</organism>
<feature type="compositionally biased region" description="Polar residues" evidence="1">
    <location>
        <begin position="21"/>
        <end position="30"/>
    </location>
</feature>
<dbReference type="InParanoid" id="K3ZXY5"/>
<feature type="region of interest" description="Disordered" evidence="1">
    <location>
        <begin position="1"/>
        <end position="96"/>
    </location>
</feature>
<evidence type="ECO:0000313" key="3">
    <source>
        <dbReference type="Proteomes" id="UP000004995"/>
    </source>
</evidence>
<reference evidence="2" key="2">
    <citation type="submission" date="2018-08" db="UniProtKB">
        <authorList>
            <consortium name="EnsemblPlants"/>
        </authorList>
    </citation>
    <scope>IDENTIFICATION</scope>
    <source>
        <strain evidence="2">Yugu1</strain>
    </source>
</reference>
<keyword evidence="3" id="KW-1185">Reference proteome</keyword>
<protein>
    <submittedName>
        <fullName evidence="2">Uncharacterized protein</fullName>
    </submittedName>
</protein>
<dbReference type="AlphaFoldDB" id="K3ZXY5"/>
<accession>K3ZXY5</accession>
<proteinExistence type="predicted"/>
<dbReference type="Gramene" id="KQL24058">
    <property type="protein sequence ID" value="KQL24058"/>
    <property type="gene ID" value="SETIT_031467mg"/>
</dbReference>
<reference evidence="3" key="1">
    <citation type="journal article" date="2012" name="Nat. Biotechnol.">
        <title>Reference genome sequence of the model plant Setaria.</title>
        <authorList>
            <person name="Bennetzen J.L."/>
            <person name="Schmutz J."/>
            <person name="Wang H."/>
            <person name="Percifield R."/>
            <person name="Hawkins J."/>
            <person name="Pontaroli A.C."/>
            <person name="Estep M."/>
            <person name="Feng L."/>
            <person name="Vaughn J.N."/>
            <person name="Grimwood J."/>
            <person name="Jenkins J."/>
            <person name="Barry K."/>
            <person name="Lindquist E."/>
            <person name="Hellsten U."/>
            <person name="Deshpande S."/>
            <person name="Wang X."/>
            <person name="Wu X."/>
            <person name="Mitros T."/>
            <person name="Triplett J."/>
            <person name="Yang X."/>
            <person name="Ye C.Y."/>
            <person name="Mauro-Herrera M."/>
            <person name="Wang L."/>
            <person name="Li P."/>
            <person name="Sharma M."/>
            <person name="Sharma R."/>
            <person name="Ronald P.C."/>
            <person name="Panaud O."/>
            <person name="Kellogg E.A."/>
            <person name="Brutnell T.P."/>
            <person name="Doust A.N."/>
            <person name="Tuskan G.A."/>
            <person name="Rokhsar D."/>
            <person name="Devos K.M."/>
        </authorList>
    </citation>
    <scope>NUCLEOTIDE SEQUENCE [LARGE SCALE GENOMIC DNA]</scope>
    <source>
        <strain evidence="3">cv. Yugu1</strain>
    </source>
</reference>
<dbReference type="HOGENOM" id="CLU_1858725_0_0_1"/>